<keyword evidence="3" id="KW-1185">Reference proteome</keyword>
<keyword evidence="1" id="KW-0732">Signal</keyword>
<dbReference type="Proteomes" id="UP000785679">
    <property type="component" value="Unassembled WGS sequence"/>
</dbReference>
<dbReference type="EMBL" id="RRYP01013673">
    <property type="protein sequence ID" value="TNV76394.1"/>
    <property type="molecule type" value="Genomic_DNA"/>
</dbReference>
<proteinExistence type="predicted"/>
<gene>
    <name evidence="2" type="ORF">FGO68_gene7839</name>
</gene>
<name>A0A8J8NKH8_HALGN</name>
<organism evidence="2 3">
    <name type="scientific">Halteria grandinella</name>
    <dbReference type="NCBI Taxonomy" id="5974"/>
    <lineage>
        <taxon>Eukaryota</taxon>
        <taxon>Sar</taxon>
        <taxon>Alveolata</taxon>
        <taxon>Ciliophora</taxon>
        <taxon>Intramacronucleata</taxon>
        <taxon>Spirotrichea</taxon>
        <taxon>Stichotrichia</taxon>
        <taxon>Sporadotrichida</taxon>
        <taxon>Halteriidae</taxon>
        <taxon>Halteria</taxon>
    </lineage>
</organism>
<feature type="signal peptide" evidence="1">
    <location>
        <begin position="1"/>
        <end position="18"/>
    </location>
</feature>
<comment type="caution">
    <text evidence="2">The sequence shown here is derived from an EMBL/GenBank/DDBJ whole genome shotgun (WGS) entry which is preliminary data.</text>
</comment>
<evidence type="ECO:0000313" key="3">
    <source>
        <dbReference type="Proteomes" id="UP000785679"/>
    </source>
</evidence>
<protein>
    <submittedName>
        <fullName evidence="2">Uncharacterized protein</fullName>
    </submittedName>
</protein>
<dbReference type="AlphaFoldDB" id="A0A8J8NKH8"/>
<reference evidence="2" key="1">
    <citation type="submission" date="2019-06" db="EMBL/GenBank/DDBJ databases">
        <authorList>
            <person name="Zheng W."/>
        </authorList>
    </citation>
    <scope>NUCLEOTIDE SEQUENCE</scope>
    <source>
        <strain evidence="2">QDHG01</strain>
    </source>
</reference>
<evidence type="ECO:0000256" key="1">
    <source>
        <dbReference type="SAM" id="SignalP"/>
    </source>
</evidence>
<evidence type="ECO:0000313" key="2">
    <source>
        <dbReference type="EMBL" id="TNV76394.1"/>
    </source>
</evidence>
<accession>A0A8J8NKH8</accession>
<feature type="chain" id="PRO_5035209899" evidence="1">
    <location>
        <begin position="19"/>
        <end position="84"/>
    </location>
</feature>
<sequence length="84" mass="9496">MILFFMIFASTKLQVWLTFPKKSSHYLEISYMQKTIEIGLNCLLGGHCSPTAISLLQVSQIRILKLFSSPKVGGYLLQSTQEMP</sequence>